<keyword evidence="3" id="KW-0547">Nucleotide-binding</keyword>
<keyword evidence="3" id="KW-0067">ATP-binding</keyword>
<evidence type="ECO:0000259" key="2">
    <source>
        <dbReference type="PROSITE" id="PS51194"/>
    </source>
</evidence>
<evidence type="ECO:0000313" key="3">
    <source>
        <dbReference type="EMBL" id="ABK78244.1"/>
    </source>
</evidence>
<dbReference type="SMART" id="SM00490">
    <property type="entry name" value="HELICc"/>
    <property type="match status" value="1"/>
</dbReference>
<keyword evidence="3" id="KW-0378">Hydrolase</keyword>
<keyword evidence="3" id="KW-0347">Helicase</keyword>
<name>A0RY27_CENSY</name>
<dbReference type="Pfam" id="PF04851">
    <property type="entry name" value="ResIII"/>
    <property type="match status" value="1"/>
</dbReference>
<evidence type="ECO:0000313" key="4">
    <source>
        <dbReference type="Proteomes" id="UP000000758"/>
    </source>
</evidence>
<dbReference type="InterPro" id="IPR027417">
    <property type="entry name" value="P-loop_NTPase"/>
</dbReference>
<dbReference type="GO" id="GO:0016787">
    <property type="term" value="F:hydrolase activity"/>
    <property type="evidence" value="ECO:0007669"/>
    <property type="project" value="InterPro"/>
</dbReference>
<proteinExistence type="predicted"/>
<evidence type="ECO:0000259" key="1">
    <source>
        <dbReference type="PROSITE" id="PS51192"/>
    </source>
</evidence>
<dbReference type="Pfam" id="PF00271">
    <property type="entry name" value="Helicase_C"/>
    <property type="match status" value="1"/>
</dbReference>
<dbReference type="GO" id="GO:0000403">
    <property type="term" value="F:Y-form DNA binding"/>
    <property type="evidence" value="ECO:0007669"/>
    <property type="project" value="TreeGrafter"/>
</dbReference>
<dbReference type="EMBL" id="DP000238">
    <property type="protein sequence ID" value="ABK78244.1"/>
    <property type="molecule type" value="Genomic_DNA"/>
</dbReference>
<dbReference type="Gene3D" id="3.40.50.300">
    <property type="entry name" value="P-loop containing nucleotide triphosphate hydrolases"/>
    <property type="match status" value="2"/>
</dbReference>
<reference evidence="3 4" key="1">
    <citation type="journal article" date="2006" name="Proc. Natl. Acad. Sci. U.S.A.">
        <title>Genomic analysis of the uncultivated marine crenarchaeote Cenarchaeum symbiosum.</title>
        <authorList>
            <person name="Hallam S.J."/>
            <person name="Konstantinidis K.T."/>
            <person name="Putnam N."/>
            <person name="Schleper C."/>
            <person name="Watanabe Y."/>
            <person name="Sugahara J."/>
            <person name="Preston C."/>
            <person name="de la Torre J."/>
            <person name="Richardson P.M."/>
            <person name="DeLong E.F."/>
        </authorList>
    </citation>
    <scope>NUCLEOTIDE SEQUENCE [LARGE SCALE GENOMIC DNA]</scope>
    <source>
        <strain evidence="4">A</strain>
    </source>
</reference>
<gene>
    <name evidence="3" type="ordered locus">CENSYa_1626</name>
</gene>
<dbReference type="AlphaFoldDB" id="A0RY27"/>
<dbReference type="PANTHER" id="PTHR47396:SF1">
    <property type="entry name" value="ATP-DEPENDENT HELICASE IRC3-RELATED"/>
    <property type="match status" value="1"/>
</dbReference>
<dbReference type="InterPro" id="IPR050742">
    <property type="entry name" value="Helicase_Restrict-Modif_Enz"/>
</dbReference>
<dbReference type="EnsemblBacteria" id="ABK78244">
    <property type="protein sequence ID" value="ABK78244"/>
    <property type="gene ID" value="CENSYa_1626"/>
</dbReference>
<dbReference type="SUPFAM" id="SSF52540">
    <property type="entry name" value="P-loop containing nucleoside triphosphate hydrolases"/>
    <property type="match status" value="1"/>
</dbReference>
<dbReference type="GO" id="GO:0061749">
    <property type="term" value="F:forked DNA-dependent helicase activity"/>
    <property type="evidence" value="ECO:0007669"/>
    <property type="project" value="TreeGrafter"/>
</dbReference>
<keyword evidence="4" id="KW-1185">Reference proteome</keyword>
<organism evidence="3 4">
    <name type="scientific">Cenarchaeum symbiosum (strain A)</name>
    <dbReference type="NCBI Taxonomy" id="414004"/>
    <lineage>
        <taxon>Archaea</taxon>
        <taxon>Nitrososphaerota</taxon>
        <taxon>Candidatus Cenarchaeales</taxon>
        <taxon>Candidatus Cenarchaeaceae</taxon>
        <taxon>Candidatus Cenarchaeum</taxon>
    </lineage>
</organism>
<dbReference type="Proteomes" id="UP000000758">
    <property type="component" value="Chromosome"/>
</dbReference>
<dbReference type="HOGENOM" id="CLU_034931_0_0_2"/>
<sequence>MVERRLVPTKEEKKIAGKVLSEIFNSGNDRDAAKFLREHLEDRSPGLESILATNIDEAAREIENSKLPQVLVNMFGTEIFEGSMGIKLRDEILNKLLATERYDDIHSIYHSAINVSEEEHDGIKRAFFEDRVTESKKYHRKLMDHRAHSWRPGRRYAREFVRALRISSIFSGLPSDPRPSRTEEVIPISEIKPLKNFQLNMRAQVLQILQSRGGRAIVSLPTGSGKTRMVVEAAVALLNQSGPDKNILWIADTQEVCEQAVVCFKQIWERYGKGGILNIYRTWGDNDLPVYDEHGIIVASIQKLSASSEKLDSLRENLSTIIIDEAHHSIAPSYVEVLEHLGLSRSGSETENDSRIPLIGLSATPERKEPGGTRKLHNMYRNNTVYPCQKFSPSAERGVSFDDNWQNMDYMRKKLTQWKYLADAEFVSIGVGDVKLDMENSAYLKRGNDKWMRGVAIMAERNRLIKDYVLKEARNNKKILYFGPNVSQSNAMARILEEEDVGSVCITSETRHSVRKMFVDIFNGPDDSKIQVMCNYNVLSTGFDSPKIDMVVIARPTTSVVAYQQMVGRGLRGEEFGGREGNRCTIVTVEDNIFMYNNDAVKLGYQEFREYHGI</sequence>
<dbReference type="InterPro" id="IPR001650">
    <property type="entry name" value="Helicase_C-like"/>
</dbReference>
<dbReference type="PANTHER" id="PTHR47396">
    <property type="entry name" value="TYPE I RESTRICTION ENZYME ECOKI R PROTEIN"/>
    <property type="match status" value="1"/>
</dbReference>
<feature type="domain" description="Helicase ATP-binding" evidence="1">
    <location>
        <begin position="207"/>
        <end position="383"/>
    </location>
</feature>
<dbReference type="PROSITE" id="PS51192">
    <property type="entry name" value="HELICASE_ATP_BIND_1"/>
    <property type="match status" value="1"/>
</dbReference>
<dbReference type="GO" id="GO:0005524">
    <property type="term" value="F:ATP binding"/>
    <property type="evidence" value="ECO:0007669"/>
    <property type="project" value="InterPro"/>
</dbReference>
<dbReference type="GO" id="GO:0036121">
    <property type="term" value="F:double-stranded DNA helicase activity"/>
    <property type="evidence" value="ECO:0007669"/>
    <property type="project" value="TreeGrafter"/>
</dbReference>
<dbReference type="SMART" id="SM00487">
    <property type="entry name" value="DEXDc"/>
    <property type="match status" value="1"/>
</dbReference>
<accession>A0RY27</accession>
<dbReference type="STRING" id="414004.CENSYa_1626"/>
<feature type="domain" description="Helicase C-terminal" evidence="2">
    <location>
        <begin position="464"/>
        <end position="614"/>
    </location>
</feature>
<dbReference type="PROSITE" id="PS51194">
    <property type="entry name" value="HELICASE_CTER"/>
    <property type="match status" value="1"/>
</dbReference>
<dbReference type="InterPro" id="IPR014001">
    <property type="entry name" value="Helicase_ATP-bd"/>
</dbReference>
<dbReference type="InterPro" id="IPR006935">
    <property type="entry name" value="Helicase/UvrB_N"/>
</dbReference>
<protein>
    <submittedName>
        <fullName evidence="3">Superfamily II helicase</fullName>
    </submittedName>
</protein>
<dbReference type="KEGG" id="csy:CENSYa_1626"/>